<feature type="compositionally biased region" description="Basic residues" evidence="1">
    <location>
        <begin position="89"/>
        <end position="105"/>
    </location>
</feature>
<gene>
    <name evidence="3" type="ORF">GCM10008983_11510</name>
</gene>
<protein>
    <recommendedName>
        <fullName evidence="5">DNA-directed RNA polymerase subunit beta</fullName>
    </recommendedName>
</protein>
<proteinExistence type="predicted"/>
<keyword evidence="2" id="KW-0472">Membrane</keyword>
<evidence type="ECO:0000313" key="3">
    <source>
        <dbReference type="EMBL" id="GAA0436503.1"/>
    </source>
</evidence>
<feature type="compositionally biased region" description="Basic and acidic residues" evidence="1">
    <location>
        <begin position="1"/>
        <end position="20"/>
    </location>
</feature>
<reference evidence="3 4" key="1">
    <citation type="journal article" date="2019" name="Int. J. Syst. Evol. Microbiol.">
        <title>The Global Catalogue of Microorganisms (GCM) 10K type strain sequencing project: providing services to taxonomists for standard genome sequencing and annotation.</title>
        <authorList>
            <consortium name="The Broad Institute Genomics Platform"/>
            <consortium name="The Broad Institute Genome Sequencing Center for Infectious Disease"/>
            <person name="Wu L."/>
            <person name="Ma J."/>
        </authorList>
    </citation>
    <scope>NUCLEOTIDE SEQUENCE [LARGE SCALE GENOMIC DNA]</scope>
    <source>
        <strain evidence="3 4">JCM 12149</strain>
    </source>
</reference>
<dbReference type="Pfam" id="PF11772">
    <property type="entry name" value="EpuA"/>
    <property type="match status" value="1"/>
</dbReference>
<evidence type="ECO:0008006" key="5">
    <source>
        <dbReference type="Google" id="ProtNLM"/>
    </source>
</evidence>
<dbReference type="EMBL" id="BAAADM010000030">
    <property type="protein sequence ID" value="GAA0436503.1"/>
    <property type="molecule type" value="Genomic_DNA"/>
</dbReference>
<dbReference type="RefSeq" id="WP_343751742.1">
    <property type="nucleotide sequence ID" value="NZ_BAAADM010000030.1"/>
</dbReference>
<feature type="compositionally biased region" description="Basic and acidic residues" evidence="1">
    <location>
        <begin position="71"/>
        <end position="88"/>
    </location>
</feature>
<dbReference type="Proteomes" id="UP001501459">
    <property type="component" value="Unassembled WGS sequence"/>
</dbReference>
<keyword evidence="2" id="KW-0812">Transmembrane</keyword>
<evidence type="ECO:0000313" key="4">
    <source>
        <dbReference type="Proteomes" id="UP001501459"/>
    </source>
</evidence>
<evidence type="ECO:0000256" key="1">
    <source>
        <dbReference type="SAM" id="MobiDB-lite"/>
    </source>
</evidence>
<feature type="region of interest" description="Disordered" evidence="1">
    <location>
        <begin position="1"/>
        <end position="105"/>
    </location>
</feature>
<keyword evidence="2" id="KW-1133">Transmembrane helix</keyword>
<sequence>MPIDQKDQTEQNDRMTRDEQVAVQDQTQQQTTGETATDDAGTVAQQQSVHDQEEMTGVQTDDSAPDETESEPNRRQRRTGVETDDVTRKEHKKKRKQEKRRHQKPHRRMFPIWLRMIVVLALSVVALAVGLMVGYGVVGDGNPIDALQWKTWQHMIDIVTKPR</sequence>
<dbReference type="InterPro" id="IPR024596">
    <property type="entry name" value="RNApol_su_b/EpuA"/>
</dbReference>
<accession>A0ABN0Z7G4</accession>
<feature type="compositionally biased region" description="Low complexity" evidence="1">
    <location>
        <begin position="21"/>
        <end position="44"/>
    </location>
</feature>
<keyword evidence="4" id="KW-1185">Reference proteome</keyword>
<organism evidence="3 4">
    <name type="scientific">Lentibacillus halophilus</name>
    <dbReference type="NCBI Taxonomy" id="295065"/>
    <lineage>
        <taxon>Bacteria</taxon>
        <taxon>Bacillati</taxon>
        <taxon>Bacillota</taxon>
        <taxon>Bacilli</taxon>
        <taxon>Bacillales</taxon>
        <taxon>Bacillaceae</taxon>
        <taxon>Lentibacillus</taxon>
    </lineage>
</organism>
<feature type="transmembrane region" description="Helical" evidence="2">
    <location>
        <begin position="112"/>
        <end position="138"/>
    </location>
</feature>
<name>A0ABN0Z7G4_9BACI</name>
<evidence type="ECO:0000256" key="2">
    <source>
        <dbReference type="SAM" id="Phobius"/>
    </source>
</evidence>
<comment type="caution">
    <text evidence="3">The sequence shown here is derived from an EMBL/GenBank/DDBJ whole genome shotgun (WGS) entry which is preliminary data.</text>
</comment>